<evidence type="ECO:0000256" key="1">
    <source>
        <dbReference type="SAM" id="SignalP"/>
    </source>
</evidence>
<dbReference type="AlphaFoldDB" id="A0A2M4DNB4"/>
<dbReference type="EMBL" id="GGFL01014875">
    <property type="protein sequence ID" value="MBW79053.1"/>
    <property type="molecule type" value="Transcribed_RNA"/>
</dbReference>
<sequence length="108" mass="11455">MARAKSSSSSVSFCDWPLLVWPCVCCSCPDEADFCDAAVAMTSTLEAVEVSTPQYSAAMAHCDRSVIFFGVSGSTMGSEIASSRLEMSDSMKLNIDFTEFASAVVAGR</sequence>
<accession>A0A2M4DNB4</accession>
<proteinExistence type="predicted"/>
<evidence type="ECO:0000313" key="2">
    <source>
        <dbReference type="EMBL" id="MBW79053.1"/>
    </source>
</evidence>
<name>A0A2M4DNB4_ANODA</name>
<protein>
    <submittedName>
        <fullName evidence="2">Putative secreted protein</fullName>
    </submittedName>
</protein>
<keyword evidence="1" id="KW-0732">Signal</keyword>
<feature type="signal peptide" evidence="1">
    <location>
        <begin position="1"/>
        <end position="26"/>
    </location>
</feature>
<organism evidence="2">
    <name type="scientific">Anopheles darlingi</name>
    <name type="common">Mosquito</name>
    <dbReference type="NCBI Taxonomy" id="43151"/>
    <lineage>
        <taxon>Eukaryota</taxon>
        <taxon>Metazoa</taxon>
        <taxon>Ecdysozoa</taxon>
        <taxon>Arthropoda</taxon>
        <taxon>Hexapoda</taxon>
        <taxon>Insecta</taxon>
        <taxon>Pterygota</taxon>
        <taxon>Neoptera</taxon>
        <taxon>Endopterygota</taxon>
        <taxon>Diptera</taxon>
        <taxon>Nematocera</taxon>
        <taxon>Culicoidea</taxon>
        <taxon>Culicidae</taxon>
        <taxon>Anophelinae</taxon>
        <taxon>Anopheles</taxon>
    </lineage>
</organism>
<feature type="chain" id="PRO_5014895555" evidence="1">
    <location>
        <begin position="27"/>
        <end position="108"/>
    </location>
</feature>
<reference evidence="2" key="1">
    <citation type="submission" date="2018-01" db="EMBL/GenBank/DDBJ databases">
        <title>An insight into the sialome of Amazonian anophelines.</title>
        <authorList>
            <person name="Ribeiro J.M."/>
            <person name="Scarpassa V."/>
            <person name="Calvo E."/>
        </authorList>
    </citation>
    <scope>NUCLEOTIDE SEQUENCE</scope>
</reference>